<dbReference type="GO" id="GO:0004725">
    <property type="term" value="F:protein tyrosine phosphatase activity"/>
    <property type="evidence" value="ECO:0007669"/>
    <property type="project" value="UniProtKB-EC"/>
</dbReference>
<evidence type="ECO:0000256" key="9">
    <source>
        <dbReference type="SAM" id="MobiDB-lite"/>
    </source>
</evidence>
<comment type="catalytic activity">
    <reaction evidence="8">
        <text>O-phospho-L-tyrosyl-[protein] + H2O = L-tyrosyl-[protein] + phosphate</text>
        <dbReference type="Rhea" id="RHEA:10684"/>
        <dbReference type="Rhea" id="RHEA-COMP:10136"/>
        <dbReference type="Rhea" id="RHEA-COMP:20101"/>
        <dbReference type="ChEBI" id="CHEBI:15377"/>
        <dbReference type="ChEBI" id="CHEBI:43474"/>
        <dbReference type="ChEBI" id="CHEBI:46858"/>
        <dbReference type="ChEBI" id="CHEBI:61978"/>
        <dbReference type="EC" id="3.1.3.48"/>
    </reaction>
</comment>
<dbReference type="GO" id="GO:0010971">
    <property type="term" value="P:positive regulation of G2/M transition of mitotic cell cycle"/>
    <property type="evidence" value="ECO:0007669"/>
    <property type="project" value="TreeGrafter"/>
</dbReference>
<keyword evidence="4" id="KW-0498">Mitosis</keyword>
<evidence type="ECO:0000259" key="10">
    <source>
        <dbReference type="PROSITE" id="PS50206"/>
    </source>
</evidence>
<keyword evidence="3" id="KW-0132">Cell division</keyword>
<evidence type="ECO:0000256" key="1">
    <source>
        <dbReference type="ARBA" id="ARBA00011065"/>
    </source>
</evidence>
<evidence type="ECO:0000256" key="8">
    <source>
        <dbReference type="ARBA" id="ARBA00051722"/>
    </source>
</evidence>
<feature type="domain" description="Rhodanese" evidence="10">
    <location>
        <begin position="167"/>
        <end position="272"/>
    </location>
</feature>
<evidence type="ECO:0000256" key="3">
    <source>
        <dbReference type="ARBA" id="ARBA00022618"/>
    </source>
</evidence>
<dbReference type="PANTHER" id="PTHR10828:SF17">
    <property type="entry name" value="PROTEIN-TYROSINE-PHOSPHATASE"/>
    <property type="match status" value="1"/>
</dbReference>
<organism evidence="11 12">
    <name type="scientific">Oedothorax gibbosus</name>
    <dbReference type="NCBI Taxonomy" id="931172"/>
    <lineage>
        <taxon>Eukaryota</taxon>
        <taxon>Metazoa</taxon>
        <taxon>Ecdysozoa</taxon>
        <taxon>Arthropoda</taxon>
        <taxon>Chelicerata</taxon>
        <taxon>Arachnida</taxon>
        <taxon>Araneae</taxon>
        <taxon>Araneomorphae</taxon>
        <taxon>Entelegynae</taxon>
        <taxon>Araneoidea</taxon>
        <taxon>Linyphiidae</taxon>
        <taxon>Erigoninae</taxon>
        <taxon>Oedothorax</taxon>
    </lineage>
</organism>
<dbReference type="GO" id="GO:0005634">
    <property type="term" value="C:nucleus"/>
    <property type="evidence" value="ECO:0007669"/>
    <property type="project" value="TreeGrafter"/>
</dbReference>
<name>A0AAV6UQ00_9ARAC</name>
<dbReference type="SMART" id="SM00450">
    <property type="entry name" value="RHOD"/>
    <property type="match status" value="1"/>
</dbReference>
<dbReference type="FunFam" id="3.40.250.10:FF:000021">
    <property type="entry name" value="M-phase inducer phosphatase cdc-25.2"/>
    <property type="match status" value="1"/>
</dbReference>
<dbReference type="PANTHER" id="PTHR10828">
    <property type="entry name" value="M-PHASE INDUCER PHOSPHATASE DUAL SPECIFICITY PHOSPHATASE CDC25"/>
    <property type="match status" value="1"/>
</dbReference>
<dbReference type="Gene3D" id="3.40.250.10">
    <property type="entry name" value="Rhodanese-like domain"/>
    <property type="match status" value="1"/>
</dbReference>
<keyword evidence="12" id="KW-1185">Reference proteome</keyword>
<accession>A0AAV6UQ00</accession>
<feature type="region of interest" description="Disordered" evidence="9">
    <location>
        <begin position="73"/>
        <end position="94"/>
    </location>
</feature>
<dbReference type="GO" id="GO:0005737">
    <property type="term" value="C:cytoplasm"/>
    <property type="evidence" value="ECO:0007669"/>
    <property type="project" value="TreeGrafter"/>
</dbReference>
<gene>
    <name evidence="11" type="ORF">JTE90_004395</name>
</gene>
<keyword evidence="6" id="KW-0904">Protein phosphatase</keyword>
<comment type="caution">
    <text evidence="11">The sequence shown here is derived from an EMBL/GenBank/DDBJ whole genome shotgun (WGS) entry which is preliminary data.</text>
</comment>
<protein>
    <recommendedName>
        <fullName evidence="2">protein-tyrosine-phosphatase</fullName>
        <ecNumber evidence="2">3.1.3.48</ecNumber>
    </recommendedName>
</protein>
<evidence type="ECO:0000256" key="4">
    <source>
        <dbReference type="ARBA" id="ARBA00022776"/>
    </source>
</evidence>
<dbReference type="EMBL" id="JAFNEN010000322">
    <property type="protein sequence ID" value="KAG8185853.1"/>
    <property type="molecule type" value="Genomic_DNA"/>
</dbReference>
<evidence type="ECO:0000313" key="12">
    <source>
        <dbReference type="Proteomes" id="UP000827092"/>
    </source>
</evidence>
<dbReference type="Pfam" id="PF00581">
    <property type="entry name" value="Rhodanese"/>
    <property type="match status" value="1"/>
</dbReference>
<dbReference type="GO" id="GO:0051301">
    <property type="term" value="P:cell division"/>
    <property type="evidence" value="ECO:0007669"/>
    <property type="project" value="UniProtKB-KW"/>
</dbReference>
<dbReference type="InterPro" id="IPR036873">
    <property type="entry name" value="Rhodanese-like_dom_sf"/>
</dbReference>
<dbReference type="InterPro" id="IPR000751">
    <property type="entry name" value="MPI_Phosphatase"/>
</dbReference>
<keyword evidence="5" id="KW-0378">Hydrolase</keyword>
<dbReference type="GO" id="GO:0000086">
    <property type="term" value="P:G2/M transition of mitotic cell cycle"/>
    <property type="evidence" value="ECO:0007669"/>
    <property type="project" value="TreeGrafter"/>
</dbReference>
<evidence type="ECO:0000313" key="11">
    <source>
        <dbReference type="EMBL" id="KAG8185853.1"/>
    </source>
</evidence>
<keyword evidence="7" id="KW-0131">Cell cycle</keyword>
<proteinExistence type="inferred from homology"/>
<dbReference type="Proteomes" id="UP000827092">
    <property type="component" value="Unassembled WGS sequence"/>
</dbReference>
<dbReference type="EC" id="3.1.3.48" evidence="2"/>
<evidence type="ECO:0000256" key="5">
    <source>
        <dbReference type="ARBA" id="ARBA00022801"/>
    </source>
</evidence>
<evidence type="ECO:0000256" key="2">
    <source>
        <dbReference type="ARBA" id="ARBA00013064"/>
    </source>
</evidence>
<dbReference type="PROSITE" id="PS50206">
    <property type="entry name" value="RHODANESE_3"/>
    <property type="match status" value="1"/>
</dbReference>
<comment type="similarity">
    <text evidence="1">Belongs to the MPI phosphatase family.</text>
</comment>
<reference evidence="11 12" key="1">
    <citation type="journal article" date="2022" name="Nat. Ecol. Evol.">
        <title>A masculinizing supergene underlies an exaggerated male reproductive morph in a spider.</title>
        <authorList>
            <person name="Hendrickx F."/>
            <person name="De Corte Z."/>
            <person name="Sonet G."/>
            <person name="Van Belleghem S.M."/>
            <person name="Kostlbacher S."/>
            <person name="Vangestel C."/>
        </authorList>
    </citation>
    <scope>NUCLEOTIDE SEQUENCE [LARGE SCALE GENOMIC DNA]</scope>
    <source>
        <strain evidence="11">W744_W776</strain>
    </source>
</reference>
<evidence type="ECO:0000256" key="7">
    <source>
        <dbReference type="ARBA" id="ARBA00023306"/>
    </source>
</evidence>
<evidence type="ECO:0000256" key="6">
    <source>
        <dbReference type="ARBA" id="ARBA00022912"/>
    </source>
</evidence>
<dbReference type="PRINTS" id="PR00716">
    <property type="entry name" value="MPIPHPHTASE"/>
</dbReference>
<dbReference type="AlphaFoldDB" id="A0AAV6UQ00"/>
<sequence>MDKRSRNKENHRPSNNMCITDMFKVKKCLFDSSKSDFTSPKPASPILGCSPSFPEPQHESPYALFKVRKRASFKRSSGNNNETPHKRSNTVHDSNKKTFCTDVDMLSPDNSNKVKLAVQKSMAEHNLTGDFSKPCLLPLIEGKHPDLKCIAPETVADLLRGHKSLSFRIFDCRYPYEFEGGHIKSARNMYYKGTAEKDFFSTSVAAIQEEQKELLIFYCEFSSERAPSMMRFFRERDRSLNVKSYPFLYYPELYLIEGGYKAFYSAFQELCEPQEYKTMLDKDCSQELSHYRTECKKWNTQSKRSRRGKTLVF</sequence>
<dbReference type="SUPFAM" id="SSF52821">
    <property type="entry name" value="Rhodanese/Cell cycle control phosphatase"/>
    <property type="match status" value="1"/>
</dbReference>
<dbReference type="InterPro" id="IPR001763">
    <property type="entry name" value="Rhodanese-like_dom"/>
</dbReference>
<dbReference type="GO" id="GO:0110032">
    <property type="term" value="P:positive regulation of G2/MI transition of meiotic cell cycle"/>
    <property type="evidence" value="ECO:0007669"/>
    <property type="project" value="TreeGrafter"/>
</dbReference>